<evidence type="ECO:0008006" key="3">
    <source>
        <dbReference type="Google" id="ProtNLM"/>
    </source>
</evidence>
<gene>
    <name evidence="1" type="ORF">A3I41_01350</name>
</gene>
<comment type="caution">
    <text evidence="1">The sequence shown here is derived from an EMBL/GenBank/DDBJ whole genome shotgun (WGS) entry which is preliminary data.</text>
</comment>
<dbReference type="Proteomes" id="UP000176593">
    <property type="component" value="Unassembled WGS sequence"/>
</dbReference>
<proteinExistence type="predicted"/>
<evidence type="ECO:0000313" key="2">
    <source>
        <dbReference type="Proteomes" id="UP000176593"/>
    </source>
</evidence>
<organism evidence="1 2">
    <name type="scientific">Candidatus Uhrbacteria bacterium RIFCSPLOWO2_02_FULL_48_18</name>
    <dbReference type="NCBI Taxonomy" id="1802408"/>
    <lineage>
        <taxon>Bacteria</taxon>
        <taxon>Candidatus Uhriibacteriota</taxon>
    </lineage>
</organism>
<dbReference type="AlphaFoldDB" id="A0A1F7V6W5"/>
<sequence>MQLAGNTPVIGGADQYPNLSNPGLWSRIQAIDLSMVKMKLMHPKDGKNWSQEKVDEVEKCYRRYLYLSYMQKDYPVVPTHDIDDFWHQHILDTFAYARDCKATFGEFMHHFPYLGLRGPEDALLLKSSFERTCADHLRIFNEPYMTSAPADCGDAACGCTKGCGSNSCGDGTVRA</sequence>
<dbReference type="EMBL" id="MGEQ01000010">
    <property type="protein sequence ID" value="OGL86201.1"/>
    <property type="molecule type" value="Genomic_DNA"/>
</dbReference>
<evidence type="ECO:0000313" key="1">
    <source>
        <dbReference type="EMBL" id="OGL86201.1"/>
    </source>
</evidence>
<protein>
    <recommendedName>
        <fullName evidence="3">Glycine-rich domain-containing protein-like</fullName>
    </recommendedName>
</protein>
<name>A0A1F7V6W5_9BACT</name>
<accession>A0A1F7V6W5</accession>
<reference evidence="1 2" key="1">
    <citation type="journal article" date="2016" name="Nat. Commun.">
        <title>Thousands of microbial genomes shed light on interconnected biogeochemical processes in an aquifer system.</title>
        <authorList>
            <person name="Anantharaman K."/>
            <person name="Brown C.T."/>
            <person name="Hug L.A."/>
            <person name="Sharon I."/>
            <person name="Castelle C.J."/>
            <person name="Probst A.J."/>
            <person name="Thomas B.C."/>
            <person name="Singh A."/>
            <person name="Wilkins M.J."/>
            <person name="Karaoz U."/>
            <person name="Brodie E.L."/>
            <person name="Williams K.H."/>
            <person name="Hubbard S.S."/>
            <person name="Banfield J.F."/>
        </authorList>
    </citation>
    <scope>NUCLEOTIDE SEQUENCE [LARGE SCALE GENOMIC DNA]</scope>
</reference>